<dbReference type="Gene3D" id="1.10.10.60">
    <property type="entry name" value="Homeodomain-like"/>
    <property type="match status" value="1"/>
</dbReference>
<dbReference type="EMBL" id="AEWX01000001">
    <property type="protein sequence ID" value="EGC21373.1"/>
    <property type="molecule type" value="Genomic_DNA"/>
</dbReference>
<keyword evidence="1" id="KW-0805">Transcription regulation</keyword>
<dbReference type="PANTHER" id="PTHR43280">
    <property type="entry name" value="ARAC-FAMILY TRANSCRIPTIONAL REGULATOR"/>
    <property type="match status" value="1"/>
</dbReference>
<dbReference type="PANTHER" id="PTHR43280:SF32">
    <property type="entry name" value="TRANSCRIPTIONAL REGULATORY PROTEIN"/>
    <property type="match status" value="1"/>
</dbReference>
<evidence type="ECO:0000256" key="1">
    <source>
        <dbReference type="ARBA" id="ARBA00023015"/>
    </source>
</evidence>
<feature type="domain" description="HTH araC/xylS-type" evidence="4">
    <location>
        <begin position="75"/>
        <end position="173"/>
    </location>
</feature>
<dbReference type="SMART" id="SM00342">
    <property type="entry name" value="HTH_ARAC"/>
    <property type="match status" value="1"/>
</dbReference>
<evidence type="ECO:0000313" key="5">
    <source>
        <dbReference type="EMBL" id="EGC21373.1"/>
    </source>
</evidence>
<dbReference type="Pfam" id="PF12833">
    <property type="entry name" value="HTH_18"/>
    <property type="match status" value="1"/>
</dbReference>
<comment type="caution">
    <text evidence="5">The sequence shown here is derived from an EMBL/GenBank/DDBJ whole genome shotgun (WGS) entry which is preliminary data.</text>
</comment>
<dbReference type="SUPFAM" id="SSF46689">
    <property type="entry name" value="Homeodomain-like"/>
    <property type="match status" value="1"/>
</dbReference>
<organism evidence="5 6">
    <name type="scientific">Prevotella multiformis DSM 16608</name>
    <dbReference type="NCBI Taxonomy" id="888743"/>
    <lineage>
        <taxon>Bacteria</taxon>
        <taxon>Pseudomonadati</taxon>
        <taxon>Bacteroidota</taxon>
        <taxon>Bacteroidia</taxon>
        <taxon>Bacteroidales</taxon>
        <taxon>Prevotellaceae</taxon>
        <taxon>Prevotella</taxon>
    </lineage>
</organism>
<dbReference type="Proteomes" id="UP000005697">
    <property type="component" value="Unassembled WGS sequence"/>
</dbReference>
<gene>
    <name evidence="5" type="ORF">HMPREF9141_0123</name>
</gene>
<evidence type="ECO:0000313" key="6">
    <source>
        <dbReference type="Proteomes" id="UP000005697"/>
    </source>
</evidence>
<dbReference type="AlphaFoldDB" id="F0F3F7"/>
<dbReference type="HOGENOM" id="CLU_1466970_0_0_10"/>
<name>F0F3F7_9BACT</name>
<proteinExistence type="predicted"/>
<dbReference type="PROSITE" id="PS01124">
    <property type="entry name" value="HTH_ARAC_FAMILY_2"/>
    <property type="match status" value="1"/>
</dbReference>
<dbReference type="eggNOG" id="COG2207">
    <property type="taxonomic scope" value="Bacteria"/>
</dbReference>
<evidence type="ECO:0000256" key="3">
    <source>
        <dbReference type="ARBA" id="ARBA00023163"/>
    </source>
</evidence>
<dbReference type="STRING" id="888743.HMPREF9141_0123"/>
<dbReference type="GO" id="GO:0043565">
    <property type="term" value="F:sequence-specific DNA binding"/>
    <property type="evidence" value="ECO:0007669"/>
    <property type="project" value="InterPro"/>
</dbReference>
<evidence type="ECO:0000259" key="4">
    <source>
        <dbReference type="PROSITE" id="PS01124"/>
    </source>
</evidence>
<reference evidence="5 6" key="1">
    <citation type="submission" date="2011-01" db="EMBL/GenBank/DDBJ databases">
        <authorList>
            <person name="Muzny D."/>
            <person name="Qin X."/>
            <person name="Deng J."/>
            <person name="Jiang H."/>
            <person name="Liu Y."/>
            <person name="Qu J."/>
            <person name="Song X.-Z."/>
            <person name="Zhang L."/>
            <person name="Thornton R."/>
            <person name="Coyle M."/>
            <person name="Francisco L."/>
            <person name="Jackson L."/>
            <person name="Javaid M."/>
            <person name="Korchina V."/>
            <person name="Kovar C."/>
            <person name="Mata R."/>
            <person name="Mathew T."/>
            <person name="Ngo R."/>
            <person name="Nguyen L."/>
            <person name="Nguyen N."/>
            <person name="Okwuonu G."/>
            <person name="Ongeri F."/>
            <person name="Pham C."/>
            <person name="Simmons D."/>
            <person name="Wilczek-Boney K."/>
            <person name="Hale W."/>
            <person name="Jakkamsetti A."/>
            <person name="Pham P."/>
            <person name="Ruth R."/>
            <person name="San Lucas F."/>
            <person name="Warren J."/>
            <person name="Zhang J."/>
            <person name="Zhao Z."/>
            <person name="Zhou C."/>
            <person name="Zhu D."/>
            <person name="Lee S."/>
            <person name="Bess C."/>
            <person name="Blankenburg K."/>
            <person name="Forbes L."/>
            <person name="Fu Q."/>
            <person name="Gubbala S."/>
            <person name="Hirani K."/>
            <person name="Jayaseelan J.C."/>
            <person name="Lara F."/>
            <person name="Munidasa M."/>
            <person name="Palculict T."/>
            <person name="Patil S."/>
            <person name="Pu L.-L."/>
            <person name="Saada N."/>
            <person name="Tang L."/>
            <person name="Weissenberger G."/>
            <person name="Zhu Y."/>
            <person name="Hemphill L."/>
            <person name="Shang Y."/>
            <person name="Youmans B."/>
            <person name="Ayvaz T."/>
            <person name="Ross M."/>
            <person name="Santibanez J."/>
            <person name="Aqrawi P."/>
            <person name="Gross S."/>
            <person name="Joshi V."/>
            <person name="Fowler G."/>
            <person name="Nazareth L."/>
            <person name="Reid J."/>
            <person name="Worley K."/>
            <person name="Petrosino J."/>
            <person name="Highlander S."/>
            <person name="Gibbs R."/>
        </authorList>
    </citation>
    <scope>NUCLEOTIDE SEQUENCE [LARGE SCALE GENOMIC DNA]</scope>
    <source>
        <strain evidence="5 6">DSM 16608</strain>
    </source>
</reference>
<accession>F0F3F7</accession>
<dbReference type="GO" id="GO:0003700">
    <property type="term" value="F:DNA-binding transcription factor activity"/>
    <property type="evidence" value="ECO:0007669"/>
    <property type="project" value="InterPro"/>
</dbReference>
<protein>
    <submittedName>
        <fullName evidence="5">Transcriptional regulator, AraC family</fullName>
    </submittedName>
</protein>
<dbReference type="RefSeq" id="WP_007367665.1">
    <property type="nucleotide sequence ID" value="NZ_GL872283.1"/>
</dbReference>
<evidence type="ECO:0000256" key="2">
    <source>
        <dbReference type="ARBA" id="ARBA00023125"/>
    </source>
</evidence>
<keyword evidence="3" id="KW-0804">Transcription</keyword>
<dbReference type="InterPro" id="IPR018060">
    <property type="entry name" value="HTH_AraC"/>
</dbReference>
<sequence length="184" mass="21228">MNKSNHIRTDEESRRQSEGYTGLLAFKLAQTGRRYNREVVRSILRSILFDYLELMTVVVPTGETSVEGQRKVLFQQFLELLSMRHVKHQPVDTYAQELCVSPGYLTKVSKDLSGKTAMKWIREYTEQDVRYCLTNSDRSVKEICKDLGFPELSFFSKFCRRALGCSPTAYRKKAKASRGQIPNV</sequence>
<keyword evidence="2" id="KW-0238">DNA-binding</keyword>
<dbReference type="InterPro" id="IPR009057">
    <property type="entry name" value="Homeodomain-like_sf"/>
</dbReference>
<keyword evidence="6" id="KW-1185">Reference proteome</keyword>
<dbReference type="OrthoDB" id="1372329at2"/>